<dbReference type="PRINTS" id="PR00035">
    <property type="entry name" value="HTHGNTR"/>
</dbReference>
<accession>A0A502E6G7</accession>
<dbReference type="InterPro" id="IPR036388">
    <property type="entry name" value="WH-like_DNA-bd_sf"/>
</dbReference>
<dbReference type="GO" id="GO:0003700">
    <property type="term" value="F:DNA-binding transcription factor activity"/>
    <property type="evidence" value="ECO:0007669"/>
    <property type="project" value="InterPro"/>
</dbReference>
<dbReference type="PANTHER" id="PTHR43537:SF5">
    <property type="entry name" value="UXU OPERON TRANSCRIPTIONAL REGULATOR"/>
    <property type="match status" value="1"/>
</dbReference>
<keyword evidence="3" id="KW-0804">Transcription</keyword>
<dbReference type="SMART" id="SM00895">
    <property type="entry name" value="FCD"/>
    <property type="match status" value="1"/>
</dbReference>
<dbReference type="Gene3D" id="1.20.120.530">
    <property type="entry name" value="GntR ligand-binding domain-like"/>
    <property type="match status" value="1"/>
</dbReference>
<comment type="caution">
    <text evidence="6">The sequence shown here is derived from an EMBL/GenBank/DDBJ whole genome shotgun (WGS) entry which is preliminary data.</text>
</comment>
<name>A0A502E6G7_9MYCO</name>
<dbReference type="InterPro" id="IPR008920">
    <property type="entry name" value="TF_FadR/GntR_C"/>
</dbReference>
<dbReference type="InterPro" id="IPR036390">
    <property type="entry name" value="WH_DNA-bd_sf"/>
</dbReference>
<protein>
    <submittedName>
        <fullName evidence="6">FadR family transcriptional regulator</fullName>
    </submittedName>
</protein>
<dbReference type="InterPro" id="IPR000524">
    <property type="entry name" value="Tscrpt_reg_HTH_GntR"/>
</dbReference>
<dbReference type="SMART" id="SM00345">
    <property type="entry name" value="HTH_GNTR"/>
    <property type="match status" value="1"/>
</dbReference>
<reference evidence="6 7" key="1">
    <citation type="journal article" date="2019" name="Environ. Microbiol.">
        <title>Species interactions and distinct microbial communities in high Arctic permafrost affected cryosols are associated with the CH4 and CO2 gas fluxes.</title>
        <authorList>
            <person name="Altshuler I."/>
            <person name="Hamel J."/>
            <person name="Turney S."/>
            <person name="Magnuson E."/>
            <person name="Levesque R."/>
            <person name="Greer C."/>
            <person name="Whyte L.G."/>
        </authorList>
    </citation>
    <scope>NUCLEOTIDE SEQUENCE [LARGE SCALE GENOMIC DNA]</scope>
    <source>
        <strain evidence="6 7">S5.20</strain>
    </source>
</reference>
<dbReference type="AlphaFoldDB" id="A0A502E6G7"/>
<dbReference type="Gene3D" id="1.10.10.10">
    <property type="entry name" value="Winged helix-like DNA-binding domain superfamily/Winged helix DNA-binding domain"/>
    <property type="match status" value="1"/>
</dbReference>
<dbReference type="Pfam" id="PF07729">
    <property type="entry name" value="FCD"/>
    <property type="match status" value="1"/>
</dbReference>
<gene>
    <name evidence="6" type="ORF">EAH80_19280</name>
</gene>
<dbReference type="PANTHER" id="PTHR43537">
    <property type="entry name" value="TRANSCRIPTIONAL REGULATOR, GNTR FAMILY"/>
    <property type="match status" value="1"/>
</dbReference>
<feature type="domain" description="HTH gntR-type" evidence="5">
    <location>
        <begin position="66"/>
        <end position="136"/>
    </location>
</feature>
<evidence type="ECO:0000259" key="5">
    <source>
        <dbReference type="PROSITE" id="PS50949"/>
    </source>
</evidence>
<keyword evidence="1" id="KW-0805">Transcription regulation</keyword>
<organism evidence="6 7">
    <name type="scientific">Mycolicibacterium hodleri</name>
    <dbReference type="NCBI Taxonomy" id="49897"/>
    <lineage>
        <taxon>Bacteria</taxon>
        <taxon>Bacillati</taxon>
        <taxon>Actinomycetota</taxon>
        <taxon>Actinomycetes</taxon>
        <taxon>Mycobacteriales</taxon>
        <taxon>Mycobacteriaceae</taxon>
        <taxon>Mycolicibacterium</taxon>
    </lineage>
</organism>
<dbReference type="Proteomes" id="UP000320095">
    <property type="component" value="Unassembled WGS sequence"/>
</dbReference>
<dbReference type="OrthoDB" id="120836at2"/>
<proteinExistence type="predicted"/>
<dbReference type="Pfam" id="PF00392">
    <property type="entry name" value="GntR"/>
    <property type="match status" value="1"/>
</dbReference>
<dbReference type="CDD" id="cd07377">
    <property type="entry name" value="WHTH_GntR"/>
    <property type="match status" value="1"/>
</dbReference>
<evidence type="ECO:0000256" key="3">
    <source>
        <dbReference type="ARBA" id="ARBA00023163"/>
    </source>
</evidence>
<evidence type="ECO:0000256" key="2">
    <source>
        <dbReference type="ARBA" id="ARBA00023125"/>
    </source>
</evidence>
<dbReference type="GO" id="GO:0003677">
    <property type="term" value="F:DNA binding"/>
    <property type="evidence" value="ECO:0007669"/>
    <property type="project" value="UniProtKB-KW"/>
</dbReference>
<evidence type="ECO:0000256" key="4">
    <source>
        <dbReference type="SAM" id="MobiDB-lite"/>
    </source>
</evidence>
<evidence type="ECO:0000256" key="1">
    <source>
        <dbReference type="ARBA" id="ARBA00023015"/>
    </source>
</evidence>
<dbReference type="PROSITE" id="PS50949">
    <property type="entry name" value="HTH_GNTR"/>
    <property type="match status" value="1"/>
</dbReference>
<dbReference type="EMBL" id="RCZG01000008">
    <property type="protein sequence ID" value="TPG32422.1"/>
    <property type="molecule type" value="Genomic_DNA"/>
</dbReference>
<dbReference type="SUPFAM" id="SSF48008">
    <property type="entry name" value="GntR ligand-binding domain-like"/>
    <property type="match status" value="1"/>
</dbReference>
<keyword evidence="7" id="KW-1185">Reference proteome</keyword>
<evidence type="ECO:0000313" key="7">
    <source>
        <dbReference type="Proteomes" id="UP000320095"/>
    </source>
</evidence>
<keyword evidence="2" id="KW-0238">DNA-binding</keyword>
<feature type="region of interest" description="Disordered" evidence="4">
    <location>
        <begin position="1"/>
        <end position="64"/>
    </location>
</feature>
<evidence type="ECO:0000313" key="6">
    <source>
        <dbReference type="EMBL" id="TPG32422.1"/>
    </source>
</evidence>
<dbReference type="SUPFAM" id="SSF46785">
    <property type="entry name" value="Winged helix' DNA-binding domain"/>
    <property type="match status" value="1"/>
</dbReference>
<sequence>MLSRSRWRRRRRRRIRPNDDAQADGSLPLPPAATVSETRSGDPEARPYTVSAEVPTPASSTPVRTPKAAVVIAQTLRGLVVNGQLKEGDFLPNEAHLMEQYGVGRSTLREAVRLLEAERLLEVRRGARTGAKIRIPGPESLARPAGLLLQISGATFADVMAARCGIEPMAVYLLARTSTPRDVYELEHILTADIPAAREVGRLPDAVAMFHLRLVELSGNATLTLMAKMLVEITERHGASPMPRGPRLSQSDYDELLATYRQLLELVRAGDAEAAEAHWRRHMVIGVASMAHDVAGRRVRDLVY</sequence>
<feature type="compositionally biased region" description="Basic residues" evidence="4">
    <location>
        <begin position="1"/>
        <end position="15"/>
    </location>
</feature>
<dbReference type="InterPro" id="IPR011711">
    <property type="entry name" value="GntR_C"/>
</dbReference>